<accession>A0A0B0N643</accession>
<sequence>MPGTWHRHHYKISCKTMSKTWHHNEISCKTIAGLLASI</sequence>
<proteinExistence type="predicted"/>
<keyword evidence="2" id="KW-1185">Reference proteome</keyword>
<protein>
    <submittedName>
        <fullName evidence="1">Uncharacterized protein</fullName>
    </submittedName>
</protein>
<evidence type="ECO:0000313" key="1">
    <source>
        <dbReference type="EMBL" id="KHG09933.1"/>
    </source>
</evidence>
<dbReference type="EMBL" id="KN392708">
    <property type="protein sequence ID" value="KHG09933.1"/>
    <property type="molecule type" value="Genomic_DNA"/>
</dbReference>
<dbReference type="AlphaFoldDB" id="A0A0B0N643"/>
<evidence type="ECO:0000313" key="2">
    <source>
        <dbReference type="Proteomes" id="UP000032142"/>
    </source>
</evidence>
<name>A0A0B0N643_GOSAR</name>
<dbReference type="Proteomes" id="UP000032142">
    <property type="component" value="Unassembled WGS sequence"/>
</dbReference>
<gene>
    <name evidence="1" type="ORF">F383_12541</name>
</gene>
<reference evidence="2" key="1">
    <citation type="submission" date="2014-09" db="EMBL/GenBank/DDBJ databases">
        <authorList>
            <person name="Mudge J."/>
            <person name="Ramaraj T."/>
            <person name="Lindquist I.E."/>
            <person name="Bharti A.K."/>
            <person name="Sundararajan A."/>
            <person name="Cameron C.T."/>
            <person name="Woodward J.E."/>
            <person name="May G.D."/>
            <person name="Brubaker C."/>
            <person name="Broadhvest J."/>
            <person name="Wilkins T.A."/>
        </authorList>
    </citation>
    <scope>NUCLEOTIDE SEQUENCE</scope>
    <source>
        <strain evidence="2">cv. AKA8401</strain>
    </source>
</reference>
<organism evidence="1 2">
    <name type="scientific">Gossypium arboreum</name>
    <name type="common">Tree cotton</name>
    <name type="synonym">Gossypium nanking</name>
    <dbReference type="NCBI Taxonomy" id="29729"/>
    <lineage>
        <taxon>Eukaryota</taxon>
        <taxon>Viridiplantae</taxon>
        <taxon>Streptophyta</taxon>
        <taxon>Embryophyta</taxon>
        <taxon>Tracheophyta</taxon>
        <taxon>Spermatophyta</taxon>
        <taxon>Magnoliopsida</taxon>
        <taxon>eudicotyledons</taxon>
        <taxon>Gunneridae</taxon>
        <taxon>Pentapetalae</taxon>
        <taxon>rosids</taxon>
        <taxon>malvids</taxon>
        <taxon>Malvales</taxon>
        <taxon>Malvaceae</taxon>
        <taxon>Malvoideae</taxon>
        <taxon>Gossypium</taxon>
    </lineage>
</organism>